<keyword evidence="1" id="KW-1133">Transmembrane helix</keyword>
<gene>
    <name evidence="2" type="ORF">PHACADRAFT_212862</name>
</gene>
<evidence type="ECO:0000313" key="3">
    <source>
        <dbReference type="Proteomes" id="UP000008370"/>
    </source>
</evidence>
<dbReference type="GeneID" id="18913296"/>
<dbReference type="KEGG" id="pco:PHACADRAFT_212862"/>
<feature type="transmembrane region" description="Helical" evidence="1">
    <location>
        <begin position="64"/>
        <end position="91"/>
    </location>
</feature>
<reference evidence="2 3" key="1">
    <citation type="journal article" date="2012" name="BMC Genomics">
        <title>Comparative genomics of the white-rot fungi, Phanerochaete carnosa and P. chrysosporium, to elucidate the genetic basis of the distinct wood types they colonize.</title>
        <authorList>
            <person name="Suzuki H."/>
            <person name="MacDonald J."/>
            <person name="Syed K."/>
            <person name="Salamov A."/>
            <person name="Hori C."/>
            <person name="Aerts A."/>
            <person name="Henrissat B."/>
            <person name="Wiebenga A."/>
            <person name="vanKuyk P.A."/>
            <person name="Barry K."/>
            <person name="Lindquist E."/>
            <person name="LaButti K."/>
            <person name="Lapidus A."/>
            <person name="Lucas S."/>
            <person name="Coutinho P."/>
            <person name="Gong Y."/>
            <person name="Samejima M."/>
            <person name="Mahadevan R."/>
            <person name="Abou-Zaid M."/>
            <person name="de Vries R.P."/>
            <person name="Igarashi K."/>
            <person name="Yadav J.S."/>
            <person name="Grigoriev I.V."/>
            <person name="Master E.R."/>
        </authorList>
    </citation>
    <scope>NUCLEOTIDE SEQUENCE [LARGE SCALE GENOMIC DNA]</scope>
    <source>
        <strain evidence="2 3">HHB-10118-sp</strain>
    </source>
</reference>
<sequence>MNLMRLGNSNLRPSPGLYLGPFLIGTVVSAIFFGMLCLQCYVFFKQSGGLRKHPLARSLIAAIWLLSSFSLFSSIWTCYLAMILLVFLLRLLRQNDFLFLGFYIPYGTMYANALLGFLNTRFIAEGSCDKTKQRFELRGLSSPIDPSTELAIHAEIQHAKDDGVGLQTRADIPLTVHVETTVEMEKLKTAL</sequence>
<keyword evidence="1" id="KW-0472">Membrane</keyword>
<keyword evidence="1" id="KW-0812">Transmembrane</keyword>
<accession>K5VVW7</accession>
<dbReference type="RefSeq" id="XP_007400120.1">
    <property type="nucleotide sequence ID" value="XM_007400058.1"/>
</dbReference>
<keyword evidence="3" id="KW-1185">Reference proteome</keyword>
<evidence type="ECO:0000256" key="1">
    <source>
        <dbReference type="SAM" id="Phobius"/>
    </source>
</evidence>
<feature type="transmembrane region" description="Helical" evidence="1">
    <location>
        <begin position="20"/>
        <end position="44"/>
    </location>
</feature>
<dbReference type="EMBL" id="JH930477">
    <property type="protein sequence ID" value="EKM50955.1"/>
    <property type="molecule type" value="Genomic_DNA"/>
</dbReference>
<protein>
    <submittedName>
        <fullName evidence="2">Uncharacterized protein</fullName>
    </submittedName>
</protein>
<organism evidence="2 3">
    <name type="scientific">Phanerochaete carnosa (strain HHB-10118-sp)</name>
    <name type="common">White-rot fungus</name>
    <name type="synonym">Peniophora carnosa</name>
    <dbReference type="NCBI Taxonomy" id="650164"/>
    <lineage>
        <taxon>Eukaryota</taxon>
        <taxon>Fungi</taxon>
        <taxon>Dikarya</taxon>
        <taxon>Basidiomycota</taxon>
        <taxon>Agaricomycotina</taxon>
        <taxon>Agaricomycetes</taxon>
        <taxon>Polyporales</taxon>
        <taxon>Phanerochaetaceae</taxon>
        <taxon>Phanerochaete</taxon>
    </lineage>
</organism>
<dbReference type="OrthoDB" id="3155837at2759"/>
<evidence type="ECO:0000313" key="2">
    <source>
        <dbReference type="EMBL" id="EKM50955.1"/>
    </source>
</evidence>
<proteinExistence type="predicted"/>
<dbReference type="AlphaFoldDB" id="K5VVW7"/>
<feature type="transmembrane region" description="Helical" evidence="1">
    <location>
        <begin position="97"/>
        <end position="118"/>
    </location>
</feature>
<dbReference type="HOGENOM" id="CLU_1421870_0_0_1"/>
<dbReference type="Proteomes" id="UP000008370">
    <property type="component" value="Unassembled WGS sequence"/>
</dbReference>
<dbReference type="InParanoid" id="K5VVW7"/>
<name>K5VVW7_PHACS</name>